<dbReference type="KEGG" id="mpec:B9O19_01723"/>
<proteinExistence type="predicted"/>
<keyword evidence="1" id="KW-0812">Transmembrane</keyword>
<keyword evidence="1" id="KW-1133">Transmembrane helix</keyword>
<feature type="transmembrane region" description="Helical" evidence="1">
    <location>
        <begin position="6"/>
        <end position="23"/>
    </location>
</feature>
<name>A0A2K9P3N9_9FIRM</name>
<evidence type="ECO:0000256" key="1">
    <source>
        <dbReference type="SAM" id="Phobius"/>
    </source>
</evidence>
<dbReference type="Proteomes" id="UP000235589">
    <property type="component" value="Chromosome"/>
</dbReference>
<evidence type="ECO:0000313" key="3">
    <source>
        <dbReference type="Proteomes" id="UP000235589"/>
    </source>
</evidence>
<dbReference type="GeneID" id="98063110"/>
<dbReference type="Pfam" id="PF12669">
    <property type="entry name" value="FeoB_associated"/>
    <property type="match status" value="1"/>
</dbReference>
<sequence length="49" mass="5237">MISTIIVSIILLAIVSAIVIHLVRKKKRGKGSCGCGCDSCGMSKYCHKD</sequence>
<reference evidence="2 3" key="1">
    <citation type="submission" date="2017-04" db="EMBL/GenBank/DDBJ databases">
        <title>Monoglobus pectinilyticus 14 draft genome.</title>
        <authorList>
            <person name="Kim C."/>
            <person name="Rosendale D.I."/>
            <person name="Kelly W.J."/>
            <person name="Tannock G.W."/>
            <person name="Patchett M.L."/>
            <person name="Jordens J.Z."/>
        </authorList>
    </citation>
    <scope>NUCLEOTIDE SEQUENCE [LARGE SCALE GENOMIC DNA]</scope>
    <source>
        <strain evidence="2 3">14</strain>
    </source>
</reference>
<protein>
    <submittedName>
        <fullName evidence="2">Virus attachment protein p12 family</fullName>
    </submittedName>
</protein>
<accession>A0A2K9P3N9</accession>
<dbReference type="RefSeq" id="WP_102366042.1">
    <property type="nucleotide sequence ID" value="NZ_CP020991.1"/>
</dbReference>
<dbReference type="EMBL" id="CP020991">
    <property type="protein sequence ID" value="AUO19877.1"/>
    <property type="molecule type" value="Genomic_DNA"/>
</dbReference>
<keyword evidence="3" id="KW-1185">Reference proteome</keyword>
<keyword evidence="1" id="KW-0472">Membrane</keyword>
<dbReference type="AlphaFoldDB" id="A0A2K9P3N9"/>
<gene>
    <name evidence="2" type="ORF">B9O19_01723</name>
</gene>
<evidence type="ECO:0000313" key="2">
    <source>
        <dbReference type="EMBL" id="AUO19877.1"/>
    </source>
</evidence>
<organism evidence="2 3">
    <name type="scientific">Monoglobus pectinilyticus</name>
    <dbReference type="NCBI Taxonomy" id="1981510"/>
    <lineage>
        <taxon>Bacteria</taxon>
        <taxon>Bacillati</taxon>
        <taxon>Bacillota</taxon>
        <taxon>Clostridia</taxon>
        <taxon>Monoglobales</taxon>
        <taxon>Monoglobaceae</taxon>
        <taxon>Monoglobus</taxon>
    </lineage>
</organism>